<comment type="caution">
    <text evidence="1">The sequence shown here is derived from an EMBL/GenBank/DDBJ whole genome shotgun (WGS) entry which is preliminary data.</text>
</comment>
<gene>
    <name evidence="1" type="ORF">Vadar_024541</name>
</gene>
<proteinExistence type="predicted"/>
<accession>A0ACB7X410</accession>
<reference evidence="1 2" key="1">
    <citation type="journal article" date="2021" name="Hortic Res">
        <title>High-quality reference genome and annotation aids understanding of berry development for evergreen blueberry (Vaccinium darrowii).</title>
        <authorList>
            <person name="Yu J."/>
            <person name="Hulse-Kemp A.M."/>
            <person name="Babiker E."/>
            <person name="Staton M."/>
        </authorList>
    </citation>
    <scope>NUCLEOTIDE SEQUENCE [LARGE SCALE GENOMIC DNA]</scope>
    <source>
        <strain evidence="2">cv. NJ 8807/NJ 8810</strain>
        <tissue evidence="1">Young leaf</tissue>
    </source>
</reference>
<organism evidence="1 2">
    <name type="scientific">Vaccinium darrowii</name>
    <dbReference type="NCBI Taxonomy" id="229202"/>
    <lineage>
        <taxon>Eukaryota</taxon>
        <taxon>Viridiplantae</taxon>
        <taxon>Streptophyta</taxon>
        <taxon>Embryophyta</taxon>
        <taxon>Tracheophyta</taxon>
        <taxon>Spermatophyta</taxon>
        <taxon>Magnoliopsida</taxon>
        <taxon>eudicotyledons</taxon>
        <taxon>Gunneridae</taxon>
        <taxon>Pentapetalae</taxon>
        <taxon>asterids</taxon>
        <taxon>Ericales</taxon>
        <taxon>Ericaceae</taxon>
        <taxon>Vaccinioideae</taxon>
        <taxon>Vaccinieae</taxon>
        <taxon>Vaccinium</taxon>
    </lineage>
</organism>
<dbReference type="EMBL" id="CM037152">
    <property type="protein sequence ID" value="KAH7835265.1"/>
    <property type="molecule type" value="Genomic_DNA"/>
</dbReference>
<name>A0ACB7X410_9ERIC</name>
<protein>
    <submittedName>
        <fullName evidence="1">Uncharacterized protein</fullName>
    </submittedName>
</protein>
<sequence>MFHLNEDDVDVFVRTHDPLLGYNPSTRVSNVIENNTTFVVGGPTKPSTSMPITNSCTQRMGLVPYLPGDANEVLQGKGQLFNSPDLFKQTITIYAALNKFSFKFLDNSKTYYRIVCDVKGCPWKLTARCEGSNDLVRLIGLKNEHEQNALDGISYKPTIRSKQVGLFFKNKILDKPGFLPMDICNEFKHAMGCRLTYNRGWRAKKRAKEAINGLSPSFHLFPWMCRRLVESIPNTITKWMSTDKSKFKQLFVSYGCSIARFHRDCRPMLKLDACFLSGYYRSHCLSASAHDADDGLYPIAYAICRVRMMRTGCGSWKILKKFLVDVMFCWCRIGTLLCLTVSLRFSRGV</sequence>
<keyword evidence="2" id="KW-1185">Reference proteome</keyword>
<evidence type="ECO:0000313" key="2">
    <source>
        <dbReference type="Proteomes" id="UP000828048"/>
    </source>
</evidence>
<evidence type="ECO:0000313" key="1">
    <source>
        <dbReference type="EMBL" id="KAH7835265.1"/>
    </source>
</evidence>
<dbReference type="Proteomes" id="UP000828048">
    <property type="component" value="Chromosome 2"/>
</dbReference>